<name>A0A1Y3B1R7_EURMA</name>
<protein>
    <submittedName>
        <fullName evidence="2">Uncharacterized protein</fullName>
    </submittedName>
</protein>
<feature type="region of interest" description="Disordered" evidence="1">
    <location>
        <begin position="1"/>
        <end position="21"/>
    </location>
</feature>
<evidence type="ECO:0000313" key="2">
    <source>
        <dbReference type="EMBL" id="OTF73586.1"/>
    </source>
</evidence>
<keyword evidence="3" id="KW-1185">Reference proteome</keyword>
<dbReference type="EMBL" id="MUJZ01050955">
    <property type="protein sequence ID" value="OTF73586.1"/>
    <property type="molecule type" value="Genomic_DNA"/>
</dbReference>
<comment type="caution">
    <text evidence="2">The sequence shown here is derived from an EMBL/GenBank/DDBJ whole genome shotgun (WGS) entry which is preliminary data.</text>
</comment>
<organism evidence="2 3">
    <name type="scientific">Euroglyphus maynei</name>
    <name type="common">Mayne's house dust mite</name>
    <dbReference type="NCBI Taxonomy" id="6958"/>
    <lineage>
        <taxon>Eukaryota</taxon>
        <taxon>Metazoa</taxon>
        <taxon>Ecdysozoa</taxon>
        <taxon>Arthropoda</taxon>
        <taxon>Chelicerata</taxon>
        <taxon>Arachnida</taxon>
        <taxon>Acari</taxon>
        <taxon>Acariformes</taxon>
        <taxon>Sarcoptiformes</taxon>
        <taxon>Astigmata</taxon>
        <taxon>Psoroptidia</taxon>
        <taxon>Analgoidea</taxon>
        <taxon>Pyroglyphidae</taxon>
        <taxon>Pyroglyphinae</taxon>
        <taxon>Euroglyphus</taxon>
    </lineage>
</organism>
<dbReference type="Proteomes" id="UP000194236">
    <property type="component" value="Unassembled WGS sequence"/>
</dbReference>
<evidence type="ECO:0000313" key="3">
    <source>
        <dbReference type="Proteomes" id="UP000194236"/>
    </source>
</evidence>
<gene>
    <name evidence="2" type="ORF">BLA29_015563</name>
</gene>
<feature type="compositionally biased region" description="Basic residues" evidence="1">
    <location>
        <begin position="1"/>
        <end position="15"/>
    </location>
</feature>
<dbReference type="AlphaFoldDB" id="A0A1Y3B1R7"/>
<reference evidence="2 3" key="1">
    <citation type="submission" date="2017-03" db="EMBL/GenBank/DDBJ databases">
        <title>Genome Survey of Euroglyphus maynei.</title>
        <authorList>
            <person name="Arlian L.G."/>
            <person name="Morgan M.S."/>
            <person name="Rider S.D."/>
        </authorList>
    </citation>
    <scope>NUCLEOTIDE SEQUENCE [LARGE SCALE GENOMIC DNA]</scope>
    <source>
        <strain evidence="2">Arlian Lab</strain>
        <tissue evidence="2">Whole body</tissue>
    </source>
</reference>
<sequence length="21" mass="2845">MQWYRRKTRFTRTCRKSWPTR</sequence>
<proteinExistence type="predicted"/>
<accession>A0A1Y3B1R7</accession>
<evidence type="ECO:0000256" key="1">
    <source>
        <dbReference type="SAM" id="MobiDB-lite"/>
    </source>
</evidence>